<protein>
    <submittedName>
        <fullName evidence="5">HAS subgroup protein</fullName>
    </submittedName>
</protein>
<feature type="compositionally biased region" description="Basic and acidic residues" evidence="2">
    <location>
        <begin position="172"/>
        <end position="185"/>
    </location>
</feature>
<feature type="region of interest" description="Disordered" evidence="2">
    <location>
        <begin position="68"/>
        <end position="107"/>
    </location>
</feature>
<feature type="region of interest" description="Disordered" evidence="2">
    <location>
        <begin position="128"/>
        <end position="185"/>
    </location>
</feature>
<dbReference type="Proteomes" id="UP001151760">
    <property type="component" value="Unassembled WGS sequence"/>
</dbReference>
<evidence type="ECO:0000313" key="6">
    <source>
        <dbReference type="Proteomes" id="UP001151760"/>
    </source>
</evidence>
<dbReference type="PANTHER" id="PTHR46774">
    <property type="entry name" value="CHROMATIN MODIFICATION-RELATED PROTEIN EAF1 A-RELATED"/>
    <property type="match status" value="1"/>
</dbReference>
<reference evidence="5" key="1">
    <citation type="journal article" date="2022" name="Int. J. Mol. Sci.">
        <title>Draft Genome of Tanacetum Coccineum: Genomic Comparison of Closely Related Tanacetum-Family Plants.</title>
        <authorList>
            <person name="Yamashiro T."/>
            <person name="Shiraishi A."/>
            <person name="Nakayama K."/>
            <person name="Satake H."/>
        </authorList>
    </citation>
    <scope>NUCLEOTIDE SEQUENCE</scope>
</reference>
<dbReference type="InterPro" id="IPR044798">
    <property type="entry name" value="EAF1A/B"/>
</dbReference>
<feature type="region of interest" description="Disordered" evidence="2">
    <location>
        <begin position="1324"/>
        <end position="1343"/>
    </location>
</feature>
<dbReference type="EMBL" id="BQNB010017949">
    <property type="protein sequence ID" value="GJT69004.1"/>
    <property type="molecule type" value="Genomic_DNA"/>
</dbReference>
<dbReference type="PANTHER" id="PTHR46774:SF3">
    <property type="entry name" value="CHROMATIN MODIFICATION-RELATED PROTEIN EAF1 A-RELATED"/>
    <property type="match status" value="1"/>
</dbReference>
<accession>A0ABQ5G1R6</accession>
<feature type="region of interest" description="Disordered" evidence="2">
    <location>
        <begin position="947"/>
        <end position="975"/>
    </location>
</feature>
<feature type="region of interest" description="Disordered" evidence="2">
    <location>
        <begin position="1154"/>
        <end position="1229"/>
    </location>
</feature>
<reference evidence="5" key="2">
    <citation type="submission" date="2022-01" db="EMBL/GenBank/DDBJ databases">
        <authorList>
            <person name="Yamashiro T."/>
            <person name="Shiraishi A."/>
            <person name="Satake H."/>
            <person name="Nakayama K."/>
        </authorList>
    </citation>
    <scope>NUCLEOTIDE SEQUENCE</scope>
</reference>
<feature type="domain" description="HSA" evidence="4">
    <location>
        <begin position="403"/>
        <end position="474"/>
    </location>
</feature>
<dbReference type="PROSITE" id="PS50090">
    <property type="entry name" value="MYB_LIKE"/>
    <property type="match status" value="1"/>
</dbReference>
<feature type="domain" description="Myb-like" evidence="3">
    <location>
        <begin position="894"/>
        <end position="946"/>
    </location>
</feature>
<name>A0ABQ5G1R6_9ASTR</name>
<dbReference type="SMART" id="SM00573">
    <property type="entry name" value="HSA"/>
    <property type="match status" value="1"/>
</dbReference>
<evidence type="ECO:0000256" key="1">
    <source>
        <dbReference type="ARBA" id="ARBA00022853"/>
    </source>
</evidence>
<dbReference type="PROSITE" id="PS51204">
    <property type="entry name" value="HSA"/>
    <property type="match status" value="1"/>
</dbReference>
<evidence type="ECO:0000313" key="5">
    <source>
        <dbReference type="EMBL" id="GJT69004.1"/>
    </source>
</evidence>
<dbReference type="InterPro" id="IPR014012">
    <property type="entry name" value="HSA_dom"/>
</dbReference>
<dbReference type="Pfam" id="PF07529">
    <property type="entry name" value="HSA"/>
    <property type="match status" value="1"/>
</dbReference>
<feature type="region of interest" description="Disordered" evidence="2">
    <location>
        <begin position="1009"/>
        <end position="1046"/>
    </location>
</feature>
<evidence type="ECO:0000256" key="2">
    <source>
        <dbReference type="SAM" id="MobiDB-lite"/>
    </source>
</evidence>
<comment type="caution">
    <text evidence="5">The sequence shown here is derived from an EMBL/GenBank/DDBJ whole genome shotgun (WGS) entry which is preliminary data.</text>
</comment>
<organism evidence="5 6">
    <name type="scientific">Tanacetum coccineum</name>
    <dbReference type="NCBI Taxonomy" id="301880"/>
    <lineage>
        <taxon>Eukaryota</taxon>
        <taxon>Viridiplantae</taxon>
        <taxon>Streptophyta</taxon>
        <taxon>Embryophyta</taxon>
        <taxon>Tracheophyta</taxon>
        <taxon>Spermatophyta</taxon>
        <taxon>Magnoliopsida</taxon>
        <taxon>eudicotyledons</taxon>
        <taxon>Gunneridae</taxon>
        <taxon>Pentapetalae</taxon>
        <taxon>asterids</taxon>
        <taxon>campanulids</taxon>
        <taxon>Asterales</taxon>
        <taxon>Asteraceae</taxon>
        <taxon>Asteroideae</taxon>
        <taxon>Anthemideae</taxon>
        <taxon>Anthemidinae</taxon>
        <taxon>Tanacetum</taxon>
    </lineage>
</organism>
<gene>
    <name evidence="5" type="ORF">Tco_1028290</name>
</gene>
<evidence type="ECO:0000259" key="3">
    <source>
        <dbReference type="PROSITE" id="PS50090"/>
    </source>
</evidence>
<evidence type="ECO:0000259" key="4">
    <source>
        <dbReference type="PROSITE" id="PS51204"/>
    </source>
</evidence>
<dbReference type="InterPro" id="IPR001005">
    <property type="entry name" value="SANT/Myb"/>
</dbReference>
<keyword evidence="1" id="KW-0156">Chromatin regulator</keyword>
<proteinExistence type="predicted"/>
<sequence length="1400" mass="154174">MGGGIDGRLGISSTLTLPRSSDLERTQVELRQTFTAAEKYRIELEFLQKGGNPLDLKFESAASVSVQSTSLTDQHQEPFVTSEPKGSFAVTASPYGDSVGSSRDPSVCEPNSADSLVLFDGGNKFPEAEKRSIAPSDHYSQLDSGKNTKKSGDPAALGVPRILYKRRVRSRPNRDGGRSSSSRDVKGLVVAASENGNAFSSFDSNLKGSNASVTIKDIVSSGHLDTELNGVLAEETTLRQVISTNCSNSELPGTQIGQSLDVSNEDELPARPRNVRCNGTMEQVLAFNEVPGKEGNDLVQEKECNILNIASNNIDSCCRSNNEDGLVLKEVEAFKGSELDLQIELKNPGSVEEIKPDGPTDIPEQSACSQNNLNLAIKEHEDYILKQAQIIEVNRKRMTELDVSTLPLQNCQISHWDLVLEEMSWLANDFAQERLWKVSAAAQVSRQVALSSQKRYQLQIASRKQKEVAQTLSRDVMEFWHTIEVKCKDLDLQSLKTDSKKGLQGYAMRFLKYNSILVQCSTMQVPSARDMTDLGIIDIAWDKLTEENLFYTVPPGAIEAYRKSIESHLLQCEKTWTGMPEEVDTSGRAAVAGINKVVFSTKVYQLQKFNYVAFGSKHIVLEEDDGGTRAFELEVSNTSKAIKSRREDYKSFTERPYEMGADLPFMQANEKNTGIQPSVYYGKRPCSSLNVILPTKHVRAASSQRVVGPFSAETSSYIQAPNNTDASSGDTNSSQDEQILLHGGAQIPDNIEAGSVDDYAKQFQFHLVDMSDRPRKKKKAKHSGASFNHRWPLDSVFQNDQKDHSKRRLDAYHLDSNGGNGLCIQRNTKKLKIRELSNNSSGDFTPLPRSIPSPVTPEMSDMANRKKFMDLHVPDCGKRSKTLKIPVCQPGSGSPWPLFEDQSLVVLVHDIGPNWGIISDAFNSSLRFKSIFRSSKECKERHKMLMDRSAGDGGDSSEDSGSSQPYPSTLPGIPEGSARQLFQRLQGPMEEDTLKSNFEKIIKIGKKHYYGRRKKDKQGPKHLQQPHSSHALALSRVSPNNLKGGLSSRKPMDFCDAIEFTPDVPAIGYQVSSSSTLCSDFSLASVPLNPPNRDWQHSNLSPGSLSGTDRGVRMLAAENGTGVMPGMNRSTPIARPGFDGAASPSMAMLSPIDMQSMVGPGQGSSMLRPKQSTDRRMQDLPVSQGGSSQGAPQLPNGMSLLPNQSAQPLDRPHSHELSSNSNNRKNLKGPCNQALRMRLIKEKQLWQQRVLQQQQFPQPPKFQLPVTSAPNSTHIQPQSSPPVFPSGLVHQILKQQNIDDQFVSTSQMQAASSKKLLHQKADNNYQNNAPRPVAFSSSVPSNNQQLLPQTRQNLLNLSRGMVNNQLVKSPEPPTNNSQTSLNFLIPQVPCTSVGATSETF</sequence>
<keyword evidence="6" id="KW-1185">Reference proteome</keyword>